<evidence type="ECO:0000256" key="12">
    <source>
        <dbReference type="ARBA" id="ARBA00022989"/>
    </source>
</evidence>
<evidence type="ECO:0000256" key="17">
    <source>
        <dbReference type="SAM" id="Phobius"/>
    </source>
</evidence>
<dbReference type="GO" id="GO:0005262">
    <property type="term" value="F:calcium channel activity"/>
    <property type="evidence" value="ECO:0007669"/>
    <property type="project" value="TreeGrafter"/>
</dbReference>
<keyword evidence="10" id="KW-0769">Symport</keyword>
<feature type="transmembrane region" description="Helical" evidence="17">
    <location>
        <begin position="332"/>
        <end position="355"/>
    </location>
</feature>
<dbReference type="Gene3D" id="1.20.1420.30">
    <property type="entry name" value="NCX, central ion-binding region"/>
    <property type="match status" value="2"/>
</dbReference>
<evidence type="ECO:0000313" key="20">
    <source>
        <dbReference type="Proteomes" id="UP000000311"/>
    </source>
</evidence>
<keyword evidence="4" id="KW-0050">Antiport</keyword>
<evidence type="ECO:0000256" key="15">
    <source>
        <dbReference type="ARBA" id="ARBA00023136"/>
    </source>
</evidence>
<keyword evidence="14" id="KW-0406">Ion transport</keyword>
<evidence type="ECO:0000313" key="19">
    <source>
        <dbReference type="EMBL" id="EFN67658.1"/>
    </source>
</evidence>
<keyword evidence="12 17" id="KW-1133">Transmembrane helix</keyword>
<evidence type="ECO:0000256" key="3">
    <source>
        <dbReference type="ARBA" id="ARBA00022448"/>
    </source>
</evidence>
<dbReference type="AlphaFoldDB" id="E2AFY2"/>
<feature type="transmembrane region" description="Helical" evidence="17">
    <location>
        <begin position="270"/>
        <end position="289"/>
    </location>
</feature>
<evidence type="ECO:0000256" key="6">
    <source>
        <dbReference type="ARBA" id="ARBA00022568"/>
    </source>
</evidence>
<keyword evidence="5" id="KW-0633">Potassium transport</keyword>
<feature type="domain" description="Sodium/calcium exchanger membrane region" evidence="18">
    <location>
        <begin position="299"/>
        <end position="451"/>
    </location>
</feature>
<dbReference type="Proteomes" id="UP000000311">
    <property type="component" value="Unassembled WGS sequence"/>
</dbReference>
<dbReference type="GO" id="GO:0008273">
    <property type="term" value="F:calcium, potassium:sodium antiporter activity"/>
    <property type="evidence" value="ECO:0007669"/>
    <property type="project" value="TreeGrafter"/>
</dbReference>
<evidence type="ECO:0000256" key="5">
    <source>
        <dbReference type="ARBA" id="ARBA00022538"/>
    </source>
</evidence>
<dbReference type="PANTHER" id="PTHR10846:SF73">
    <property type="entry name" value="SODIUM_CALCIUM EXCHANGER MEMBRANE REGION DOMAIN-CONTAINING PROTEIN"/>
    <property type="match status" value="1"/>
</dbReference>
<keyword evidence="16" id="KW-0739">Sodium transport</keyword>
<keyword evidence="7 17" id="KW-0812">Transmembrane</keyword>
<evidence type="ECO:0000256" key="10">
    <source>
        <dbReference type="ARBA" id="ARBA00022847"/>
    </source>
</evidence>
<keyword evidence="8" id="KW-0732">Signal</keyword>
<feature type="transmembrane region" description="Helical" evidence="17">
    <location>
        <begin position="218"/>
        <end position="236"/>
    </location>
</feature>
<gene>
    <name evidence="19" type="ORF">EAG_07121</name>
</gene>
<feature type="transmembrane region" description="Helical" evidence="17">
    <location>
        <begin position="12"/>
        <end position="33"/>
    </location>
</feature>
<dbReference type="InterPro" id="IPR044880">
    <property type="entry name" value="NCX_ion-bd_dom_sf"/>
</dbReference>
<feature type="transmembrane region" description="Helical" evidence="17">
    <location>
        <begin position="434"/>
        <end position="453"/>
    </location>
</feature>
<evidence type="ECO:0000256" key="9">
    <source>
        <dbReference type="ARBA" id="ARBA00022837"/>
    </source>
</evidence>
<dbReference type="GO" id="GO:0015293">
    <property type="term" value="F:symporter activity"/>
    <property type="evidence" value="ECO:0007669"/>
    <property type="project" value="UniProtKB-KW"/>
</dbReference>
<evidence type="ECO:0000256" key="16">
    <source>
        <dbReference type="ARBA" id="ARBA00023201"/>
    </source>
</evidence>
<feature type="transmembrane region" description="Helical" evidence="17">
    <location>
        <begin position="87"/>
        <end position="108"/>
    </location>
</feature>
<keyword evidence="13" id="KW-0915">Sodium</keyword>
<dbReference type="FunFam" id="1.20.1420.30:FF:000009">
    <property type="entry name" value="sodium/potassium/calcium exchanger 5 isoform X2"/>
    <property type="match status" value="1"/>
</dbReference>
<accession>E2AFY2</accession>
<protein>
    <submittedName>
        <fullName evidence="19">Sodium/potassium/calcium exchanger 5</fullName>
    </submittedName>
</protein>
<evidence type="ECO:0000256" key="8">
    <source>
        <dbReference type="ARBA" id="ARBA00022729"/>
    </source>
</evidence>
<keyword evidence="20" id="KW-1185">Reference proteome</keyword>
<dbReference type="PANTHER" id="PTHR10846">
    <property type="entry name" value="SODIUM/POTASSIUM/CALCIUM EXCHANGER"/>
    <property type="match status" value="1"/>
</dbReference>
<evidence type="ECO:0000256" key="13">
    <source>
        <dbReference type="ARBA" id="ARBA00023053"/>
    </source>
</evidence>
<evidence type="ECO:0000259" key="18">
    <source>
        <dbReference type="Pfam" id="PF01699"/>
    </source>
</evidence>
<keyword evidence="6" id="KW-0109">Calcium transport</keyword>
<feature type="transmembrane region" description="Helical" evidence="17">
    <location>
        <begin position="405"/>
        <end position="427"/>
    </location>
</feature>
<proteinExistence type="inferred from homology"/>
<organism evidence="20">
    <name type="scientific">Camponotus floridanus</name>
    <name type="common">Florida carpenter ant</name>
    <dbReference type="NCBI Taxonomy" id="104421"/>
    <lineage>
        <taxon>Eukaryota</taxon>
        <taxon>Metazoa</taxon>
        <taxon>Ecdysozoa</taxon>
        <taxon>Arthropoda</taxon>
        <taxon>Hexapoda</taxon>
        <taxon>Insecta</taxon>
        <taxon>Pterygota</taxon>
        <taxon>Neoptera</taxon>
        <taxon>Endopterygota</taxon>
        <taxon>Hymenoptera</taxon>
        <taxon>Apocrita</taxon>
        <taxon>Aculeata</taxon>
        <taxon>Formicoidea</taxon>
        <taxon>Formicidae</taxon>
        <taxon>Formicinae</taxon>
        <taxon>Camponotus</taxon>
    </lineage>
</organism>
<feature type="transmembrane region" description="Helical" evidence="17">
    <location>
        <begin position="194"/>
        <end position="211"/>
    </location>
</feature>
<evidence type="ECO:0000256" key="11">
    <source>
        <dbReference type="ARBA" id="ARBA00022958"/>
    </source>
</evidence>
<keyword evidence="9" id="KW-0106">Calcium</keyword>
<dbReference type="GO" id="GO:0005886">
    <property type="term" value="C:plasma membrane"/>
    <property type="evidence" value="ECO:0007669"/>
    <property type="project" value="TreeGrafter"/>
</dbReference>
<feature type="transmembrane region" description="Helical" evidence="17">
    <location>
        <begin position="296"/>
        <end position="320"/>
    </location>
</feature>
<dbReference type="NCBIfam" id="TIGR00367">
    <property type="entry name" value="calcium/sodium antiporter"/>
    <property type="match status" value="1"/>
</dbReference>
<dbReference type="OrthoDB" id="2127281at2759"/>
<keyword evidence="3" id="KW-0813">Transport</keyword>
<feature type="transmembrane region" description="Helical" evidence="17">
    <location>
        <begin position="158"/>
        <end position="182"/>
    </location>
</feature>
<feature type="domain" description="Sodium/calcium exchanger membrane region" evidence="18">
    <location>
        <begin position="94"/>
        <end position="233"/>
    </location>
</feature>
<evidence type="ECO:0000256" key="1">
    <source>
        <dbReference type="ARBA" id="ARBA00004141"/>
    </source>
</evidence>
<keyword evidence="11" id="KW-0630">Potassium</keyword>
<evidence type="ECO:0000256" key="14">
    <source>
        <dbReference type="ARBA" id="ARBA00023065"/>
    </source>
</evidence>
<comment type="similarity">
    <text evidence="2">Belongs to the Ca(2+):cation antiporter (CaCA) (TC 2.A.19) family. SLC24A subfamily.</text>
</comment>
<feature type="transmembrane region" description="Helical" evidence="17">
    <location>
        <begin position="367"/>
        <end position="385"/>
    </location>
</feature>
<name>E2AFY2_CAMFO</name>
<dbReference type="InterPro" id="IPR004837">
    <property type="entry name" value="NaCa_Exmemb"/>
</dbReference>
<dbReference type="EMBL" id="GL439180">
    <property type="protein sequence ID" value="EFN67658.1"/>
    <property type="molecule type" value="Genomic_DNA"/>
</dbReference>
<keyword evidence="15 17" id="KW-0472">Membrane</keyword>
<evidence type="ECO:0000256" key="4">
    <source>
        <dbReference type="ARBA" id="ARBA00022449"/>
    </source>
</evidence>
<dbReference type="GO" id="GO:0006874">
    <property type="term" value="P:intracellular calcium ion homeostasis"/>
    <property type="evidence" value="ECO:0007669"/>
    <property type="project" value="TreeGrafter"/>
</dbReference>
<dbReference type="InterPro" id="IPR004481">
    <property type="entry name" value="K/Na/Ca-exchanger"/>
</dbReference>
<dbReference type="OMA" id="NKFQLDW"/>
<evidence type="ECO:0000256" key="2">
    <source>
        <dbReference type="ARBA" id="ARBA00005364"/>
    </source>
</evidence>
<dbReference type="Pfam" id="PF01699">
    <property type="entry name" value="Na_Ca_ex"/>
    <property type="match status" value="2"/>
</dbReference>
<comment type="subcellular location">
    <subcellularLocation>
        <location evidence="1">Membrane</location>
        <topology evidence="1">Multi-pass membrane protein</topology>
    </subcellularLocation>
</comment>
<evidence type="ECO:0000256" key="7">
    <source>
        <dbReference type="ARBA" id="ARBA00022692"/>
    </source>
</evidence>
<reference evidence="19 20" key="1">
    <citation type="journal article" date="2010" name="Science">
        <title>Genomic comparison of the ants Camponotus floridanus and Harpegnathos saltator.</title>
        <authorList>
            <person name="Bonasio R."/>
            <person name="Zhang G."/>
            <person name="Ye C."/>
            <person name="Mutti N.S."/>
            <person name="Fang X."/>
            <person name="Qin N."/>
            <person name="Donahue G."/>
            <person name="Yang P."/>
            <person name="Li Q."/>
            <person name="Li C."/>
            <person name="Zhang P."/>
            <person name="Huang Z."/>
            <person name="Berger S.L."/>
            <person name="Reinberg D."/>
            <person name="Wang J."/>
            <person name="Liebig J."/>
        </authorList>
    </citation>
    <scope>NUCLEOTIDE SEQUENCE [LARGE SCALE GENOMIC DNA]</scope>
    <source>
        <strain evidence="20">C129</strain>
    </source>
</reference>
<sequence>MVWRHRQTVGYRIFLVITIPATYFFYISIMGLFSDSSSTIGYETNWQGRKLLQASELKQQGNDSYNCTPPAIKEFPPDGFTREQRQAGFIIIHFVIAIYLFLLLAIVCDDYFVPSIKKICERLNVTEDVAGATVMAAASSSPELFINAIGTFVTEGDLGVGAIVGSAVFNILAVPACCALFANKVLNLEWWPVSRDTLAYAVTVLLLILTLRDERIEWYEALILITCYILYITDLVKETEICGFSSSSEPDESLDIVNMMSWPNSTCQKMWWIITWPINLILLITIPDCRRSKLRFLYPFTFLMCVIWIATASYIIGWVITVIGNTFRIPDSIMGLTFLAAGMSVPEAVSSVIVTNQGLGAMGISNSIGSNVFDILLCLGLPWFIKSTLLPKIPGQYYVQINSQGLVYSSVSLFSTLIVLYGALLINRFKLNRTVGIICFVMYIVFLVFASVIELNTFFIVNLPICIE</sequence>
<dbReference type="InParanoid" id="E2AFY2"/>